<reference evidence="2" key="1">
    <citation type="submission" date="2017-09" db="EMBL/GenBank/DDBJ databases">
        <title>Depth-based differentiation of microbial function through sediment-hosted aquifers and enrichment of novel symbionts in the deep terrestrial subsurface.</title>
        <authorList>
            <person name="Probst A.J."/>
            <person name="Ladd B."/>
            <person name="Jarett J.K."/>
            <person name="Geller-Mcgrath D.E."/>
            <person name="Sieber C.M.K."/>
            <person name="Emerson J.B."/>
            <person name="Anantharaman K."/>
            <person name="Thomas B.C."/>
            <person name="Malmstrom R."/>
            <person name="Stieglmeier M."/>
            <person name="Klingl A."/>
            <person name="Woyke T."/>
            <person name="Ryan C.M."/>
            <person name="Banfield J.F."/>
        </authorList>
    </citation>
    <scope>NUCLEOTIDE SEQUENCE [LARGE SCALE GENOMIC DNA]</scope>
</reference>
<organism evidence="1 2">
    <name type="scientific">Candidatus Magasanikbacteria bacterium CG10_big_fil_rev_8_21_14_0_10_43_6</name>
    <dbReference type="NCBI Taxonomy" id="1974650"/>
    <lineage>
        <taxon>Bacteria</taxon>
        <taxon>Candidatus Magasanikiibacteriota</taxon>
    </lineage>
</organism>
<proteinExistence type="predicted"/>
<name>A0A2M6W1C6_9BACT</name>
<dbReference type="EMBL" id="PFBZ01000093">
    <property type="protein sequence ID" value="PIT86614.1"/>
    <property type="molecule type" value="Genomic_DNA"/>
</dbReference>
<accession>A0A2M6W1C6</accession>
<evidence type="ECO:0000313" key="2">
    <source>
        <dbReference type="Proteomes" id="UP000229362"/>
    </source>
</evidence>
<comment type="caution">
    <text evidence="1">The sequence shown here is derived from an EMBL/GenBank/DDBJ whole genome shotgun (WGS) entry which is preliminary data.</text>
</comment>
<dbReference type="Proteomes" id="UP000229362">
    <property type="component" value="Unassembled WGS sequence"/>
</dbReference>
<gene>
    <name evidence="1" type="ORF">COU33_02160</name>
</gene>
<protein>
    <submittedName>
        <fullName evidence="1">Uncharacterized protein</fullName>
    </submittedName>
</protein>
<evidence type="ECO:0000313" key="1">
    <source>
        <dbReference type="EMBL" id="PIT86614.1"/>
    </source>
</evidence>
<dbReference type="AlphaFoldDB" id="A0A2M6W1C6"/>
<sequence length="194" mass="20956">MNRSTLITIGIVFLFCLGVIGYVRSVIPTQSVELEALTVGQEGLAQEAEISCVPSDVFAVGAPTPDALFAESLVPESYESSFLKGLFASKLVDGKSTTLAYPGSTEIDYVVRFSDGAYVINEVTVSWGSYGSRSLVDKWFLEGCRAEGDWVPLASGVDVTDEVEETSVDGGRYSALRLRASGDEWIGVYELELR</sequence>